<name>A0A6A6L742_HEVBR</name>
<comment type="caution">
    <text evidence="2">The sequence shown here is derived from an EMBL/GenBank/DDBJ whole genome shotgun (WGS) entry which is preliminary data.</text>
</comment>
<gene>
    <name evidence="2" type="ORF">GH714_004944</name>
</gene>
<sequence length="137" mass="15427">MLGRPNKIKEEDPSEGNASQKSVTNRLPRSGLKMKCNGHNIRTCKNPRNTASDSNTAPVRQGFGVRIFDDTGNRCQDKCSMSLMLDRCRIQGMYPKIQEEEQEVGEVSEVALMQGVGQEEEAWQEEVRPLESKTIEL</sequence>
<evidence type="ECO:0000313" key="2">
    <source>
        <dbReference type="EMBL" id="KAF2296814.1"/>
    </source>
</evidence>
<keyword evidence="3" id="KW-1185">Reference proteome</keyword>
<protein>
    <submittedName>
        <fullName evidence="2">Uncharacterized protein</fullName>
    </submittedName>
</protein>
<feature type="region of interest" description="Disordered" evidence="1">
    <location>
        <begin position="1"/>
        <end position="57"/>
    </location>
</feature>
<evidence type="ECO:0000256" key="1">
    <source>
        <dbReference type="SAM" id="MobiDB-lite"/>
    </source>
</evidence>
<dbReference type="Proteomes" id="UP000467840">
    <property type="component" value="Chromosome 18"/>
</dbReference>
<feature type="compositionally biased region" description="Polar residues" evidence="1">
    <location>
        <begin position="46"/>
        <end position="57"/>
    </location>
</feature>
<dbReference type="AlphaFoldDB" id="A0A6A6L742"/>
<reference evidence="2 3" key="1">
    <citation type="journal article" date="2020" name="Mol. Plant">
        <title>The Chromosome-Based Rubber Tree Genome Provides New Insights into Spurge Genome Evolution and Rubber Biosynthesis.</title>
        <authorList>
            <person name="Liu J."/>
            <person name="Shi C."/>
            <person name="Shi C.C."/>
            <person name="Li W."/>
            <person name="Zhang Q.J."/>
            <person name="Zhang Y."/>
            <person name="Li K."/>
            <person name="Lu H.F."/>
            <person name="Shi C."/>
            <person name="Zhu S.T."/>
            <person name="Xiao Z.Y."/>
            <person name="Nan H."/>
            <person name="Yue Y."/>
            <person name="Zhu X.G."/>
            <person name="Wu Y."/>
            <person name="Hong X.N."/>
            <person name="Fan G.Y."/>
            <person name="Tong Y."/>
            <person name="Zhang D."/>
            <person name="Mao C.L."/>
            <person name="Liu Y.L."/>
            <person name="Hao S.J."/>
            <person name="Liu W.Q."/>
            <person name="Lv M.Q."/>
            <person name="Zhang H.B."/>
            <person name="Liu Y."/>
            <person name="Hu-Tang G.R."/>
            <person name="Wang J.P."/>
            <person name="Wang J.H."/>
            <person name="Sun Y.H."/>
            <person name="Ni S.B."/>
            <person name="Chen W.B."/>
            <person name="Zhang X.C."/>
            <person name="Jiao Y.N."/>
            <person name="Eichler E.E."/>
            <person name="Li G.H."/>
            <person name="Liu X."/>
            <person name="Gao L.Z."/>
        </authorList>
    </citation>
    <scope>NUCLEOTIDE SEQUENCE [LARGE SCALE GENOMIC DNA]</scope>
    <source>
        <strain evidence="3">cv. GT1</strain>
        <tissue evidence="2">Leaf</tissue>
    </source>
</reference>
<feature type="compositionally biased region" description="Polar residues" evidence="1">
    <location>
        <begin position="16"/>
        <end position="27"/>
    </location>
</feature>
<dbReference type="EMBL" id="JAAGAX010000012">
    <property type="protein sequence ID" value="KAF2296814.1"/>
    <property type="molecule type" value="Genomic_DNA"/>
</dbReference>
<accession>A0A6A6L742</accession>
<proteinExistence type="predicted"/>
<organism evidence="2 3">
    <name type="scientific">Hevea brasiliensis</name>
    <name type="common">Para rubber tree</name>
    <name type="synonym">Siphonia brasiliensis</name>
    <dbReference type="NCBI Taxonomy" id="3981"/>
    <lineage>
        <taxon>Eukaryota</taxon>
        <taxon>Viridiplantae</taxon>
        <taxon>Streptophyta</taxon>
        <taxon>Embryophyta</taxon>
        <taxon>Tracheophyta</taxon>
        <taxon>Spermatophyta</taxon>
        <taxon>Magnoliopsida</taxon>
        <taxon>eudicotyledons</taxon>
        <taxon>Gunneridae</taxon>
        <taxon>Pentapetalae</taxon>
        <taxon>rosids</taxon>
        <taxon>fabids</taxon>
        <taxon>Malpighiales</taxon>
        <taxon>Euphorbiaceae</taxon>
        <taxon>Crotonoideae</taxon>
        <taxon>Micrandreae</taxon>
        <taxon>Hevea</taxon>
    </lineage>
</organism>
<evidence type="ECO:0000313" key="3">
    <source>
        <dbReference type="Proteomes" id="UP000467840"/>
    </source>
</evidence>